<evidence type="ECO:0000256" key="1">
    <source>
        <dbReference type="SAM" id="Phobius"/>
    </source>
</evidence>
<dbReference type="AlphaFoldDB" id="A0A1B9DSR3"/>
<reference evidence="4" key="2">
    <citation type="submission" date="2016-03" db="EMBL/GenBank/DDBJ databases">
        <authorList>
            <person name="Ploux O."/>
        </authorList>
    </citation>
    <scope>NUCLEOTIDE SEQUENCE</scope>
    <source>
        <strain evidence="4">NBRC 105008</strain>
    </source>
</reference>
<protein>
    <recommendedName>
        <fullName evidence="2">EF-hand domain-containing protein</fullName>
    </recommendedName>
</protein>
<feature type="transmembrane region" description="Helical" evidence="1">
    <location>
        <begin position="190"/>
        <end position="208"/>
    </location>
</feature>
<keyword evidence="1" id="KW-0472">Membrane</keyword>
<evidence type="ECO:0000313" key="8">
    <source>
        <dbReference type="Proteomes" id="UP000321579"/>
    </source>
</evidence>
<keyword evidence="7" id="KW-1185">Reference proteome</keyword>
<proteinExistence type="predicted"/>
<dbReference type="GO" id="GO:0005509">
    <property type="term" value="F:calcium ion binding"/>
    <property type="evidence" value="ECO:0007669"/>
    <property type="project" value="InterPro"/>
</dbReference>
<feature type="domain" description="EF-hand" evidence="2">
    <location>
        <begin position="153"/>
        <end position="176"/>
    </location>
</feature>
<dbReference type="InterPro" id="IPR002048">
    <property type="entry name" value="EF_hand_dom"/>
</dbReference>
<dbReference type="InterPro" id="IPR018247">
    <property type="entry name" value="EF_Hand_1_Ca_BS"/>
</dbReference>
<dbReference type="Proteomes" id="UP000093226">
    <property type="component" value="Unassembled WGS sequence"/>
</dbReference>
<dbReference type="Proteomes" id="UP000321579">
    <property type="component" value="Unassembled WGS sequence"/>
</dbReference>
<dbReference type="SUPFAM" id="SSF53955">
    <property type="entry name" value="Lysozyme-like"/>
    <property type="match status" value="1"/>
</dbReference>
<organism evidence="4 6">
    <name type="scientific">Flavobacterium glycines</name>
    <dbReference type="NCBI Taxonomy" id="551990"/>
    <lineage>
        <taxon>Bacteria</taxon>
        <taxon>Pseudomonadati</taxon>
        <taxon>Bacteroidota</taxon>
        <taxon>Flavobacteriia</taxon>
        <taxon>Flavobacteriales</taxon>
        <taxon>Flavobacteriaceae</taxon>
        <taxon>Flavobacterium</taxon>
    </lineage>
</organism>
<dbReference type="PROSITE" id="PS00018">
    <property type="entry name" value="EF_HAND_1"/>
    <property type="match status" value="1"/>
</dbReference>
<evidence type="ECO:0000313" key="5">
    <source>
        <dbReference type="EMBL" id="SDJ80829.1"/>
    </source>
</evidence>
<dbReference type="RefSeq" id="WP_066326020.1">
    <property type="nucleotide sequence ID" value="NZ_BJVF01000006.1"/>
</dbReference>
<evidence type="ECO:0000313" key="4">
    <source>
        <dbReference type="EMBL" id="OCB72710.1"/>
    </source>
</evidence>
<dbReference type="EMBL" id="LVEO01000012">
    <property type="protein sequence ID" value="OCB72710.1"/>
    <property type="molecule type" value="Genomic_DNA"/>
</dbReference>
<sequence>MSNSISESFKSKLSESNQLKVLEVSAELSINPNWLLAVIYFETAKTFSPSKTNSIGSVGLIQFTRDKAGVAYKTINGVKYVLTDIAKLDFNKQMDLVSEYFKEVKKTTGKSFNSFMDVYFAVFFPKALNQSSSYVLQTSGLTASLIAKQNPIFDTNKDGKITKAEIQDFFKGYFSKNGFDFDTEINQKKALTWVLPLVVFFYSVGIIFL</sequence>
<dbReference type="Proteomes" id="UP000182367">
    <property type="component" value="Unassembled WGS sequence"/>
</dbReference>
<reference evidence="5 7" key="3">
    <citation type="submission" date="2016-10" db="EMBL/GenBank/DDBJ databases">
        <authorList>
            <person name="Varghese N."/>
            <person name="Submissions S."/>
        </authorList>
    </citation>
    <scope>NUCLEOTIDE SEQUENCE [LARGE SCALE GENOMIC DNA]</scope>
    <source>
        <strain evidence="5 7">Gm-149</strain>
    </source>
</reference>
<dbReference type="OrthoDB" id="961266at2"/>
<dbReference type="Gene3D" id="1.10.530.10">
    <property type="match status" value="1"/>
</dbReference>
<dbReference type="InterPro" id="IPR023346">
    <property type="entry name" value="Lysozyme-like_dom_sf"/>
</dbReference>
<gene>
    <name evidence="4" type="ORF">FBGL_05140</name>
    <name evidence="3" type="ORF">FGL01_25510</name>
    <name evidence="5" type="ORF">SAMN05192550_2813</name>
</gene>
<accession>A0A1B9DSR3</accession>
<comment type="caution">
    <text evidence="4">The sequence shown here is derived from an EMBL/GenBank/DDBJ whole genome shotgun (WGS) entry which is preliminary data.</text>
</comment>
<reference evidence="6" key="1">
    <citation type="submission" date="2016-03" db="EMBL/GenBank/DDBJ databases">
        <title>Draft genome sequence of Paenibacillus glacialis DSM 22343.</title>
        <authorList>
            <person name="Shin S.-K."/>
            <person name="Yi H."/>
        </authorList>
    </citation>
    <scope>NUCLEOTIDE SEQUENCE [LARGE SCALE GENOMIC DNA]</scope>
    <source>
        <strain evidence="6">NBRC 105008</strain>
    </source>
</reference>
<evidence type="ECO:0000313" key="3">
    <source>
        <dbReference type="EMBL" id="GEL11812.1"/>
    </source>
</evidence>
<keyword evidence="1" id="KW-1133">Transmembrane helix</keyword>
<evidence type="ECO:0000259" key="2">
    <source>
        <dbReference type="PROSITE" id="PS50222"/>
    </source>
</evidence>
<keyword evidence="1" id="KW-0812">Transmembrane</keyword>
<dbReference type="STRING" id="551990.SAMN05192550_2813"/>
<evidence type="ECO:0000313" key="6">
    <source>
        <dbReference type="Proteomes" id="UP000093226"/>
    </source>
</evidence>
<dbReference type="EMBL" id="FNEO01000007">
    <property type="protein sequence ID" value="SDJ80829.1"/>
    <property type="molecule type" value="Genomic_DNA"/>
</dbReference>
<reference evidence="3 8" key="4">
    <citation type="submission" date="2019-07" db="EMBL/GenBank/DDBJ databases">
        <title>Whole genome shotgun sequence of Flavobacterium glycines NBRC 105008.</title>
        <authorList>
            <person name="Hosoyama A."/>
            <person name="Uohara A."/>
            <person name="Ohji S."/>
            <person name="Ichikawa N."/>
        </authorList>
    </citation>
    <scope>NUCLEOTIDE SEQUENCE [LARGE SCALE GENOMIC DNA]</scope>
    <source>
        <strain evidence="3 8">NBRC 105008</strain>
    </source>
</reference>
<dbReference type="PROSITE" id="PS50222">
    <property type="entry name" value="EF_HAND_2"/>
    <property type="match status" value="1"/>
</dbReference>
<dbReference type="EMBL" id="BJVF01000006">
    <property type="protein sequence ID" value="GEL11812.1"/>
    <property type="molecule type" value="Genomic_DNA"/>
</dbReference>
<name>A0A1B9DSR3_9FLAO</name>
<evidence type="ECO:0000313" key="7">
    <source>
        <dbReference type="Proteomes" id="UP000182367"/>
    </source>
</evidence>